<evidence type="ECO:0000256" key="2">
    <source>
        <dbReference type="ARBA" id="ARBA00012438"/>
    </source>
</evidence>
<evidence type="ECO:0000256" key="4">
    <source>
        <dbReference type="ARBA" id="ARBA00022679"/>
    </source>
</evidence>
<dbReference type="PANTHER" id="PTHR43304">
    <property type="entry name" value="PHYTOCHROME-LIKE PROTEIN CPH1"/>
    <property type="match status" value="1"/>
</dbReference>
<feature type="domain" description="PAS" evidence="9">
    <location>
        <begin position="405"/>
        <end position="452"/>
    </location>
</feature>
<dbReference type="PROSITE" id="PS50109">
    <property type="entry name" value="HIS_KIN"/>
    <property type="match status" value="1"/>
</dbReference>
<dbReference type="AlphaFoldDB" id="A0A354YU99"/>
<name>A0A354YU99_9FIRM</name>
<keyword evidence="7" id="KW-0175">Coiled coil</keyword>
<feature type="coiled-coil region" evidence="7">
    <location>
        <begin position="8"/>
        <end position="35"/>
    </location>
</feature>
<evidence type="ECO:0000259" key="8">
    <source>
        <dbReference type="PROSITE" id="PS50109"/>
    </source>
</evidence>
<dbReference type="PROSITE" id="PS50113">
    <property type="entry name" value="PAC"/>
    <property type="match status" value="2"/>
</dbReference>
<keyword evidence="4" id="KW-0808">Transferase</keyword>
<dbReference type="SUPFAM" id="SSF55785">
    <property type="entry name" value="PYP-like sensor domain (PAS domain)"/>
    <property type="match status" value="3"/>
</dbReference>
<dbReference type="SMART" id="SM00388">
    <property type="entry name" value="HisKA"/>
    <property type="match status" value="1"/>
</dbReference>
<dbReference type="CDD" id="cd00082">
    <property type="entry name" value="HisKA"/>
    <property type="match status" value="1"/>
</dbReference>
<dbReference type="Proteomes" id="UP000263273">
    <property type="component" value="Unassembled WGS sequence"/>
</dbReference>
<dbReference type="Pfam" id="PF02518">
    <property type="entry name" value="HATPase_c"/>
    <property type="match status" value="1"/>
</dbReference>
<evidence type="ECO:0000256" key="7">
    <source>
        <dbReference type="SAM" id="Coils"/>
    </source>
</evidence>
<dbReference type="InterPro" id="IPR001610">
    <property type="entry name" value="PAC"/>
</dbReference>
<keyword evidence="3" id="KW-0597">Phosphoprotein</keyword>
<dbReference type="InterPro" id="IPR035965">
    <property type="entry name" value="PAS-like_dom_sf"/>
</dbReference>
<feature type="domain" description="PAC" evidence="10">
    <location>
        <begin position="457"/>
        <end position="507"/>
    </location>
</feature>
<dbReference type="InterPro" id="IPR052162">
    <property type="entry name" value="Sensor_kinase/Photoreceptor"/>
</dbReference>
<evidence type="ECO:0000256" key="6">
    <source>
        <dbReference type="ARBA" id="ARBA00023012"/>
    </source>
</evidence>
<protein>
    <recommendedName>
        <fullName evidence="2">histidine kinase</fullName>
        <ecNumber evidence="2">2.7.13.3</ecNumber>
    </recommendedName>
</protein>
<organism evidence="11 12">
    <name type="scientific">Syntrophomonas wolfei</name>
    <dbReference type="NCBI Taxonomy" id="863"/>
    <lineage>
        <taxon>Bacteria</taxon>
        <taxon>Bacillati</taxon>
        <taxon>Bacillota</taxon>
        <taxon>Clostridia</taxon>
        <taxon>Eubacteriales</taxon>
        <taxon>Syntrophomonadaceae</taxon>
        <taxon>Syntrophomonas</taxon>
    </lineage>
</organism>
<dbReference type="InterPro" id="IPR036890">
    <property type="entry name" value="HATPase_C_sf"/>
</dbReference>
<dbReference type="InterPro" id="IPR036097">
    <property type="entry name" value="HisK_dim/P_sf"/>
</dbReference>
<feature type="domain" description="PAS" evidence="9">
    <location>
        <begin position="529"/>
        <end position="575"/>
    </location>
</feature>
<evidence type="ECO:0000259" key="9">
    <source>
        <dbReference type="PROSITE" id="PS50112"/>
    </source>
</evidence>
<dbReference type="InterPro" id="IPR000700">
    <property type="entry name" value="PAS-assoc_C"/>
</dbReference>
<dbReference type="SMART" id="SM00387">
    <property type="entry name" value="HATPase_c"/>
    <property type="match status" value="1"/>
</dbReference>
<evidence type="ECO:0000256" key="5">
    <source>
        <dbReference type="ARBA" id="ARBA00022777"/>
    </source>
</evidence>
<dbReference type="InterPro" id="IPR018771">
    <property type="entry name" value="PocR_dom"/>
</dbReference>
<dbReference type="CDD" id="cd00130">
    <property type="entry name" value="PAS"/>
    <property type="match status" value="2"/>
</dbReference>
<feature type="domain" description="PAC" evidence="10">
    <location>
        <begin position="329"/>
        <end position="382"/>
    </location>
</feature>
<dbReference type="Pfam" id="PF00512">
    <property type="entry name" value="HisKA"/>
    <property type="match status" value="1"/>
</dbReference>
<dbReference type="InterPro" id="IPR004358">
    <property type="entry name" value="Sig_transdc_His_kin-like_C"/>
</dbReference>
<dbReference type="InterPro" id="IPR003594">
    <property type="entry name" value="HATPase_dom"/>
</dbReference>
<dbReference type="STRING" id="378794.GCA_001570625_01246"/>
<comment type="caution">
    <text evidence="11">The sequence shown here is derived from an EMBL/GenBank/DDBJ whole genome shotgun (WGS) entry which is preliminary data.</text>
</comment>
<evidence type="ECO:0000256" key="1">
    <source>
        <dbReference type="ARBA" id="ARBA00000085"/>
    </source>
</evidence>
<dbReference type="Pfam" id="PF13426">
    <property type="entry name" value="PAS_9"/>
    <property type="match status" value="2"/>
</dbReference>
<dbReference type="PANTHER" id="PTHR43304:SF1">
    <property type="entry name" value="PAC DOMAIN-CONTAINING PROTEIN"/>
    <property type="match status" value="1"/>
</dbReference>
<feature type="domain" description="Histidine kinase" evidence="8">
    <location>
        <begin position="645"/>
        <end position="849"/>
    </location>
</feature>
<dbReference type="NCBIfam" id="TIGR00229">
    <property type="entry name" value="sensory_box"/>
    <property type="match status" value="3"/>
</dbReference>
<dbReference type="Pfam" id="PF10114">
    <property type="entry name" value="PocR"/>
    <property type="match status" value="1"/>
</dbReference>
<dbReference type="Pfam" id="PF08447">
    <property type="entry name" value="PAS_3"/>
    <property type="match status" value="1"/>
</dbReference>
<dbReference type="SMART" id="SM00091">
    <property type="entry name" value="PAS"/>
    <property type="match status" value="3"/>
</dbReference>
<reference evidence="11 12" key="1">
    <citation type="journal article" date="2018" name="Nat. Biotechnol.">
        <title>A standardized bacterial taxonomy based on genome phylogeny substantially revises the tree of life.</title>
        <authorList>
            <person name="Parks D.H."/>
            <person name="Chuvochina M."/>
            <person name="Waite D.W."/>
            <person name="Rinke C."/>
            <person name="Skarshewski A."/>
            <person name="Chaumeil P.A."/>
            <person name="Hugenholtz P."/>
        </authorList>
    </citation>
    <scope>NUCLEOTIDE SEQUENCE [LARGE SCALE GENOMIC DNA]</scope>
    <source>
        <strain evidence="11">UBA10948</strain>
    </source>
</reference>
<dbReference type="EMBL" id="DNZF01000064">
    <property type="protein sequence ID" value="HBK52905.1"/>
    <property type="molecule type" value="Genomic_DNA"/>
</dbReference>
<dbReference type="Gene3D" id="3.30.565.10">
    <property type="entry name" value="Histidine kinase-like ATPase, C-terminal domain"/>
    <property type="match status" value="1"/>
</dbReference>
<dbReference type="InterPro" id="IPR005467">
    <property type="entry name" value="His_kinase_dom"/>
</dbReference>
<evidence type="ECO:0000259" key="10">
    <source>
        <dbReference type="PROSITE" id="PS50113"/>
    </source>
</evidence>
<dbReference type="Gene3D" id="1.10.287.130">
    <property type="match status" value="1"/>
</dbReference>
<evidence type="ECO:0000313" key="11">
    <source>
        <dbReference type="EMBL" id="HBK52905.1"/>
    </source>
</evidence>
<evidence type="ECO:0000313" key="12">
    <source>
        <dbReference type="Proteomes" id="UP000263273"/>
    </source>
</evidence>
<dbReference type="Gene3D" id="3.30.450.20">
    <property type="entry name" value="PAS domain"/>
    <property type="match status" value="3"/>
</dbReference>
<evidence type="ECO:0000256" key="3">
    <source>
        <dbReference type="ARBA" id="ARBA00022553"/>
    </source>
</evidence>
<dbReference type="RefSeq" id="WP_061213742.1">
    <property type="nucleotide sequence ID" value="NZ_DCDX01000143.1"/>
</dbReference>
<dbReference type="SUPFAM" id="SSF55874">
    <property type="entry name" value="ATPase domain of HSP90 chaperone/DNA topoisomerase II/histidine kinase"/>
    <property type="match status" value="1"/>
</dbReference>
<dbReference type="PROSITE" id="PS50112">
    <property type="entry name" value="PAS"/>
    <property type="match status" value="3"/>
</dbReference>
<sequence length="855" mass="97253">MNYKNMTKKQLVDELAKLRQKNMELELILKDKECLSTAPESSSPNRWFSTGRAELFVCKSSEQEEIDNSKKKYKFSDLVDIPLLQQFLKSLYEATGLPHALVDIDNNILSGIGWQDICSRFHRACPQSSCRCKESDSYISAHLHDGPYVGYKCLNGLMDYATPIIVEGEHLATVFIGQLLHQPPDEEYFSSQAREYGFDENAYLEALCRVPVIPEEQIETIMKFYIQLGQFLASIGLNRKRQIELAKQAIRKQEERFRLLWETSNDGFWEWNIEAGKVYYSPRWAEMLGYSFEDCEVDIQNWEKRLHPDDISTAMEAINEHLQERTTVYAAEYRIITESGEEKWILDHGQLVARNAEGQPLTMVGASIDITAFKKVEASLFESQQKFATVFYSSPDIMTISTIKDGRYVEVNDAFVAITGYERNEVIGRCVFDLNIWVVPEERDAVIKQIQENGRVRDFEIELRSKYGETGISLLSGEIVDLGGEEYLITTNRDITERKQMEEALRLSEECLFKAFNTSPIIMAITTLEEGMFIKANKAFACIVGYDHEEVIGRTSLEIGFWLNPLERDLLKQSIVAGQSVRDMEIVFGNIYGEQKLGLLSAEGLDIDGKPCLLSVLTDITELRRMEVEMTRLDRLNLVGEMAASIGHEIRNPMTTVRGYLQIMRENKDNIQELEYFNLMIEELDRANAIITDFLSLAKNKMVDMKPGDLNAIINKLLPLIQAKALSRDQYIKLELGEIPYLLLDNKEVHQLILNLVNNGLESMSLPGYVTIKTYMEDEAVVLAVQDQGQGIDPSLLDKLGTPFLTTKDNGTGLGLAVCYRIAEQHNAKINVETSINGSTFYLKFPGETGEEPMV</sequence>
<dbReference type="SUPFAM" id="SSF47384">
    <property type="entry name" value="Homodimeric domain of signal transducing histidine kinase"/>
    <property type="match status" value="1"/>
</dbReference>
<dbReference type="PRINTS" id="PR00344">
    <property type="entry name" value="BCTRLSENSOR"/>
</dbReference>
<dbReference type="GO" id="GO:0000155">
    <property type="term" value="F:phosphorelay sensor kinase activity"/>
    <property type="evidence" value="ECO:0007669"/>
    <property type="project" value="InterPro"/>
</dbReference>
<dbReference type="InterPro" id="IPR000014">
    <property type="entry name" value="PAS"/>
</dbReference>
<dbReference type="InterPro" id="IPR003661">
    <property type="entry name" value="HisK_dim/P_dom"/>
</dbReference>
<feature type="domain" description="PAS" evidence="9">
    <location>
        <begin position="253"/>
        <end position="325"/>
    </location>
</feature>
<dbReference type="SMART" id="SM00086">
    <property type="entry name" value="PAC"/>
    <property type="match status" value="3"/>
</dbReference>
<accession>A0A354YU99</accession>
<keyword evidence="5" id="KW-0418">Kinase</keyword>
<proteinExistence type="predicted"/>
<keyword evidence="6" id="KW-0902">Two-component regulatory system</keyword>
<comment type="catalytic activity">
    <reaction evidence="1">
        <text>ATP + protein L-histidine = ADP + protein N-phospho-L-histidine.</text>
        <dbReference type="EC" id="2.7.13.3"/>
    </reaction>
</comment>
<gene>
    <name evidence="11" type="ORF">DDZ44_03060</name>
</gene>
<dbReference type="InterPro" id="IPR013655">
    <property type="entry name" value="PAS_fold_3"/>
</dbReference>
<dbReference type="EC" id="2.7.13.3" evidence="2"/>